<reference evidence="1" key="2">
    <citation type="journal article" date="2015" name="Fish Shellfish Immunol.">
        <title>Early steps in the European eel (Anguilla anguilla)-Vibrio vulnificus interaction in the gills: Role of the RtxA13 toxin.</title>
        <authorList>
            <person name="Callol A."/>
            <person name="Pajuelo D."/>
            <person name="Ebbesson L."/>
            <person name="Teles M."/>
            <person name="MacKenzie S."/>
            <person name="Amaro C."/>
        </authorList>
    </citation>
    <scope>NUCLEOTIDE SEQUENCE</scope>
</reference>
<protein>
    <submittedName>
        <fullName evidence="1">Uncharacterized protein</fullName>
    </submittedName>
</protein>
<evidence type="ECO:0000313" key="1">
    <source>
        <dbReference type="EMBL" id="JAH77106.1"/>
    </source>
</evidence>
<dbReference type="AlphaFoldDB" id="A0A0E9VGG4"/>
<dbReference type="EMBL" id="GBXM01031471">
    <property type="protein sequence ID" value="JAH77106.1"/>
    <property type="molecule type" value="Transcribed_RNA"/>
</dbReference>
<sequence>MCFWFIVKIASSMLQLLD</sequence>
<organism evidence="1">
    <name type="scientific">Anguilla anguilla</name>
    <name type="common">European freshwater eel</name>
    <name type="synonym">Muraena anguilla</name>
    <dbReference type="NCBI Taxonomy" id="7936"/>
    <lineage>
        <taxon>Eukaryota</taxon>
        <taxon>Metazoa</taxon>
        <taxon>Chordata</taxon>
        <taxon>Craniata</taxon>
        <taxon>Vertebrata</taxon>
        <taxon>Euteleostomi</taxon>
        <taxon>Actinopterygii</taxon>
        <taxon>Neopterygii</taxon>
        <taxon>Teleostei</taxon>
        <taxon>Anguilliformes</taxon>
        <taxon>Anguillidae</taxon>
        <taxon>Anguilla</taxon>
    </lineage>
</organism>
<proteinExistence type="predicted"/>
<reference evidence="1" key="1">
    <citation type="submission" date="2014-11" db="EMBL/GenBank/DDBJ databases">
        <authorList>
            <person name="Amaro Gonzalez C."/>
        </authorList>
    </citation>
    <scope>NUCLEOTIDE SEQUENCE</scope>
</reference>
<name>A0A0E9VGG4_ANGAN</name>
<accession>A0A0E9VGG4</accession>